<evidence type="ECO:0000256" key="1">
    <source>
        <dbReference type="ARBA" id="ARBA00001946"/>
    </source>
</evidence>
<comment type="pathway">
    <text evidence="3">Phospholipid metabolism; CDP-diacylglycerol biosynthesis; CDP-diacylglycerol from sn-glycerol 3-phosphate: step 3/3.</text>
</comment>
<evidence type="ECO:0000256" key="16">
    <source>
        <dbReference type="ARBA" id="ARBA00023209"/>
    </source>
</evidence>
<dbReference type="GO" id="GO:0005743">
    <property type="term" value="C:mitochondrial inner membrane"/>
    <property type="evidence" value="ECO:0007669"/>
    <property type="project" value="UniProtKB-SubCell"/>
</dbReference>
<evidence type="ECO:0000256" key="9">
    <source>
        <dbReference type="ARBA" id="ARBA00022679"/>
    </source>
</evidence>
<dbReference type="EC" id="2.7.7.41" evidence="6"/>
<keyword evidence="16" id="KW-0594">Phospholipid biosynthesis</keyword>
<evidence type="ECO:0000256" key="13">
    <source>
        <dbReference type="ARBA" id="ARBA00023098"/>
    </source>
</evidence>
<organism evidence="19 20">
    <name type="scientific">Ophiocordyceps sinensis (strain Co18 / CGMCC 3.14243)</name>
    <name type="common">Yarsagumba caterpillar fungus</name>
    <name type="synonym">Hirsutella sinensis</name>
    <dbReference type="NCBI Taxonomy" id="911162"/>
    <lineage>
        <taxon>Eukaryota</taxon>
        <taxon>Fungi</taxon>
        <taxon>Dikarya</taxon>
        <taxon>Ascomycota</taxon>
        <taxon>Pezizomycotina</taxon>
        <taxon>Sordariomycetes</taxon>
        <taxon>Hypocreomycetidae</taxon>
        <taxon>Hypocreales</taxon>
        <taxon>Ophiocordycipitaceae</taxon>
        <taxon>Ophiocordyceps</taxon>
    </lineage>
</organism>
<evidence type="ECO:0000256" key="17">
    <source>
        <dbReference type="ARBA" id="ARBA00023264"/>
    </source>
</evidence>
<evidence type="ECO:0000256" key="5">
    <source>
        <dbReference type="ARBA" id="ARBA00005458"/>
    </source>
</evidence>
<evidence type="ECO:0000256" key="7">
    <source>
        <dbReference type="ARBA" id="ARBA00018337"/>
    </source>
</evidence>
<dbReference type="GO" id="GO:0016024">
    <property type="term" value="P:CDP-diacylglycerol biosynthetic process"/>
    <property type="evidence" value="ECO:0007669"/>
    <property type="project" value="UniProtKB-UniPathway"/>
</dbReference>
<accession>T5APS7</accession>
<evidence type="ECO:0000256" key="11">
    <source>
        <dbReference type="ARBA" id="ARBA00022792"/>
    </source>
</evidence>
<dbReference type="PANTHER" id="PTHR13619">
    <property type="entry name" value="PHOSPHATIDATE CYTIDYLYLTRANSFERASE, MITOCHONDRIAL"/>
    <property type="match status" value="1"/>
</dbReference>
<dbReference type="EMBL" id="KE652191">
    <property type="protein sequence ID" value="EQL03823.1"/>
    <property type="molecule type" value="Genomic_DNA"/>
</dbReference>
<dbReference type="PANTHER" id="PTHR13619:SF0">
    <property type="entry name" value="PHOSPHATIDATE CYTIDYLYLTRANSFERASE, MITOCHONDRIAL"/>
    <property type="match status" value="1"/>
</dbReference>
<keyword evidence="8" id="KW-0444">Lipid biosynthesis</keyword>
<dbReference type="OrthoDB" id="341477at2759"/>
<evidence type="ECO:0000256" key="4">
    <source>
        <dbReference type="ARBA" id="ARBA00005189"/>
    </source>
</evidence>
<evidence type="ECO:0000256" key="3">
    <source>
        <dbReference type="ARBA" id="ARBA00005119"/>
    </source>
</evidence>
<dbReference type="eggNOG" id="KOG2986">
    <property type="taxonomic scope" value="Eukaryota"/>
</dbReference>
<keyword evidence="13" id="KW-0443">Lipid metabolism</keyword>
<dbReference type="Pfam" id="PF09139">
    <property type="entry name" value="Tam41_Mmp37"/>
    <property type="match status" value="2"/>
</dbReference>
<evidence type="ECO:0000256" key="15">
    <source>
        <dbReference type="ARBA" id="ARBA00023136"/>
    </source>
</evidence>
<evidence type="ECO:0000256" key="8">
    <source>
        <dbReference type="ARBA" id="ARBA00022516"/>
    </source>
</evidence>
<proteinExistence type="inferred from homology"/>
<evidence type="ECO:0000256" key="12">
    <source>
        <dbReference type="ARBA" id="ARBA00022842"/>
    </source>
</evidence>
<evidence type="ECO:0000256" key="18">
    <source>
        <dbReference type="ARBA" id="ARBA00029893"/>
    </source>
</evidence>
<gene>
    <name evidence="19" type="ORF">OCS_00461</name>
</gene>
<evidence type="ECO:0000256" key="6">
    <source>
        <dbReference type="ARBA" id="ARBA00012487"/>
    </source>
</evidence>
<dbReference type="UniPathway" id="UPA00557">
    <property type="reaction ID" value="UER00614"/>
</dbReference>
<reference evidence="19 20" key="1">
    <citation type="journal article" date="2013" name="Chin. Sci. Bull.">
        <title>Genome survey uncovers the secrets of sex and lifestyle in caterpillar fungus.</title>
        <authorList>
            <person name="Hu X."/>
            <person name="Zhang Y."/>
            <person name="Xiao G."/>
            <person name="Zheng P."/>
            <person name="Xia Y."/>
            <person name="Zhang X."/>
            <person name="St Leger R.J."/>
            <person name="Liu X."/>
            <person name="Wang C."/>
        </authorList>
    </citation>
    <scope>NUCLEOTIDE SEQUENCE [LARGE SCALE GENOMIC DNA]</scope>
    <source>
        <strain evidence="20">Co18 / CGMCC 3.14243</strain>
        <tissue evidence="19">Fruit-body</tissue>
    </source>
</reference>
<name>T5APS7_OPHSC</name>
<evidence type="ECO:0000256" key="2">
    <source>
        <dbReference type="ARBA" id="ARBA00004443"/>
    </source>
</evidence>
<protein>
    <recommendedName>
        <fullName evidence="7">Phosphatidate cytidylyltransferase, mitochondrial</fullName>
        <ecNumber evidence="6">2.7.7.41</ecNumber>
    </recommendedName>
    <alternativeName>
        <fullName evidence="18">CDP-diacylglycerol synthase</fullName>
    </alternativeName>
</protein>
<keyword evidence="9" id="KW-0808">Transferase</keyword>
<evidence type="ECO:0000256" key="10">
    <source>
        <dbReference type="ARBA" id="ARBA00022695"/>
    </source>
</evidence>
<comment type="pathway">
    <text evidence="4">Lipid metabolism.</text>
</comment>
<keyword evidence="12" id="KW-0460">Magnesium</keyword>
<dbReference type="GO" id="GO:0032049">
    <property type="term" value="P:cardiolipin biosynthetic process"/>
    <property type="evidence" value="ECO:0007669"/>
    <property type="project" value="InterPro"/>
</dbReference>
<evidence type="ECO:0000313" key="19">
    <source>
        <dbReference type="EMBL" id="EQL03823.1"/>
    </source>
</evidence>
<evidence type="ECO:0000256" key="14">
    <source>
        <dbReference type="ARBA" id="ARBA00023128"/>
    </source>
</evidence>
<evidence type="ECO:0000313" key="20">
    <source>
        <dbReference type="Proteomes" id="UP000019374"/>
    </source>
</evidence>
<sequence length="252" mass="28871">MPPQSPPPSPAAKAVDKSLQRTEMLIYVVGQQVPDSGTGPFTPDWEDPVDFAIKSFEDLPHRLFGINQHMIINYELKEALRIMLRQFNAPIVYCFAYGSGVFPQDSGSRSITEADFRTVHPRPPDALDMDPRKRGNMVRRLPEHFRSRLYFRYRKKLAIPDDDFRRIMDEAGSEDGVRRRQAAPFERSIAADDAQQLKHIVRQVIKQTVSWPSTAQSAKGLLMGGWRRSMRYLGDKFAKWRKGRSRQGGGRP</sequence>
<dbReference type="Proteomes" id="UP000019374">
    <property type="component" value="Unassembled WGS sequence"/>
</dbReference>
<dbReference type="HOGENOM" id="CLU_1103085_0_0_1"/>
<comment type="similarity">
    <text evidence="5">Belongs to the TAM41 family.</text>
</comment>
<keyword evidence="15" id="KW-0472">Membrane</keyword>
<keyword evidence="10" id="KW-0548">Nucleotidyltransferase</keyword>
<dbReference type="AlphaFoldDB" id="T5APS7"/>
<comment type="cofactor">
    <cofactor evidence="1">
        <name>Mg(2+)</name>
        <dbReference type="ChEBI" id="CHEBI:18420"/>
    </cofactor>
</comment>
<dbReference type="GO" id="GO:0004605">
    <property type="term" value="F:phosphatidate cytidylyltransferase activity"/>
    <property type="evidence" value="ECO:0007669"/>
    <property type="project" value="UniProtKB-EC"/>
</dbReference>
<dbReference type="InterPro" id="IPR015222">
    <property type="entry name" value="Tam41"/>
</dbReference>
<comment type="subcellular location">
    <subcellularLocation>
        <location evidence="2">Mitochondrion inner membrane</location>
        <topology evidence="2">Peripheral membrane protein</topology>
        <orientation evidence="2">Matrix side</orientation>
    </subcellularLocation>
</comment>
<keyword evidence="11" id="KW-0999">Mitochondrion inner membrane</keyword>
<keyword evidence="17" id="KW-1208">Phospholipid metabolism</keyword>
<keyword evidence="14" id="KW-0496">Mitochondrion</keyword>